<name>A0A8J2HAL4_COTCN</name>
<feature type="non-terminal residue" evidence="1">
    <location>
        <position position="147"/>
    </location>
</feature>
<dbReference type="EMBL" id="CAJNRD030001119">
    <property type="protein sequence ID" value="CAG5090183.1"/>
    <property type="molecule type" value="Genomic_DNA"/>
</dbReference>
<comment type="caution">
    <text evidence="1">The sequence shown here is derived from an EMBL/GenBank/DDBJ whole genome shotgun (WGS) entry which is preliminary data.</text>
</comment>
<reference evidence="1" key="1">
    <citation type="submission" date="2021-04" db="EMBL/GenBank/DDBJ databases">
        <authorList>
            <person name="Chebbi M.A.C M."/>
        </authorList>
    </citation>
    <scope>NUCLEOTIDE SEQUENCE</scope>
</reference>
<proteinExistence type="predicted"/>
<organism evidence="1 2">
    <name type="scientific">Cotesia congregata</name>
    <name type="common">Parasitoid wasp</name>
    <name type="synonym">Apanteles congregatus</name>
    <dbReference type="NCBI Taxonomy" id="51543"/>
    <lineage>
        <taxon>Eukaryota</taxon>
        <taxon>Metazoa</taxon>
        <taxon>Ecdysozoa</taxon>
        <taxon>Arthropoda</taxon>
        <taxon>Hexapoda</taxon>
        <taxon>Insecta</taxon>
        <taxon>Pterygota</taxon>
        <taxon>Neoptera</taxon>
        <taxon>Endopterygota</taxon>
        <taxon>Hymenoptera</taxon>
        <taxon>Apocrita</taxon>
        <taxon>Ichneumonoidea</taxon>
        <taxon>Braconidae</taxon>
        <taxon>Microgastrinae</taxon>
        <taxon>Cotesia</taxon>
    </lineage>
</organism>
<evidence type="ECO:0000313" key="1">
    <source>
        <dbReference type="EMBL" id="CAG5090183.1"/>
    </source>
</evidence>
<evidence type="ECO:0000313" key="2">
    <source>
        <dbReference type="Proteomes" id="UP000786811"/>
    </source>
</evidence>
<sequence>MNNSSRKISRKNFIENIFNLIEQFSSLTSFLQAILNHSCVQRKLGRHFFIKLIFISILGPQRQFVIRFVQYLKQGKSSHYSIISKNLRVAELSFSIAALIRGVTPLMSPALISAPCLISNFNISALFAKAAIPIGESLISSSLPILT</sequence>
<dbReference type="Proteomes" id="UP000786811">
    <property type="component" value="Unassembled WGS sequence"/>
</dbReference>
<protein>
    <submittedName>
        <fullName evidence="1">Uncharacterized protein</fullName>
    </submittedName>
</protein>
<dbReference type="AlphaFoldDB" id="A0A8J2HAL4"/>
<accession>A0A8J2HAL4</accession>
<gene>
    <name evidence="1" type="ORF">HICCMSTLAB_LOCUS5521</name>
</gene>
<keyword evidence="2" id="KW-1185">Reference proteome</keyword>